<name>A0A5J4UGP8_9EUKA</name>
<comment type="caution">
    <text evidence="1">The sequence shown here is derived from an EMBL/GenBank/DDBJ whole genome shotgun (WGS) entry which is preliminary data.</text>
</comment>
<organism evidence="1 2">
    <name type="scientific">Streblomastix strix</name>
    <dbReference type="NCBI Taxonomy" id="222440"/>
    <lineage>
        <taxon>Eukaryota</taxon>
        <taxon>Metamonada</taxon>
        <taxon>Preaxostyla</taxon>
        <taxon>Oxymonadida</taxon>
        <taxon>Streblomastigidae</taxon>
        <taxon>Streblomastix</taxon>
    </lineage>
</organism>
<accession>A0A5J4UGP8</accession>
<dbReference type="EMBL" id="SNRW01016620">
    <property type="protein sequence ID" value="KAA6369170.1"/>
    <property type="molecule type" value="Genomic_DNA"/>
</dbReference>
<reference evidence="1 2" key="1">
    <citation type="submission" date="2019-03" db="EMBL/GenBank/DDBJ databases">
        <title>Single cell metagenomics reveals metabolic interactions within the superorganism composed of flagellate Streblomastix strix and complex community of Bacteroidetes bacteria on its surface.</title>
        <authorList>
            <person name="Treitli S.C."/>
            <person name="Kolisko M."/>
            <person name="Husnik F."/>
            <person name="Keeling P."/>
            <person name="Hampl V."/>
        </authorList>
    </citation>
    <scope>NUCLEOTIDE SEQUENCE [LARGE SCALE GENOMIC DNA]</scope>
    <source>
        <strain evidence="1">ST1C</strain>
    </source>
</reference>
<evidence type="ECO:0000313" key="1">
    <source>
        <dbReference type="EMBL" id="KAA6369170.1"/>
    </source>
</evidence>
<protein>
    <submittedName>
        <fullName evidence="1">Uncharacterized protein</fullName>
    </submittedName>
</protein>
<dbReference type="AlphaFoldDB" id="A0A5J4UGP8"/>
<evidence type="ECO:0000313" key="2">
    <source>
        <dbReference type="Proteomes" id="UP000324800"/>
    </source>
</evidence>
<gene>
    <name evidence="1" type="ORF">EZS28_035302</name>
</gene>
<proteinExistence type="predicted"/>
<feature type="non-terminal residue" evidence="1">
    <location>
        <position position="263"/>
    </location>
</feature>
<dbReference type="Proteomes" id="UP000324800">
    <property type="component" value="Unassembled WGS sequence"/>
</dbReference>
<sequence>MRRFCKELERNRAIMGMRNTTTTLSNFIDSSCYMQSKVVAGKKDNSSTSMKRAGILDSSIANHNMLEGARRQLMRPQGMNISEEEQTEIASWDYCWKRHVCSLSIFAEYQAQQSGTVLQLSTLEQPYLTTANYIIYLKPQGSDAFIIQARNSISTLFELIGKPMVSKWKKIIEQLMKENVDKAAQVRKELRYQKLSQLMLKISKQATLRVENKLNSDQLMKVALTLIMVYTVLRMADVQRAELRIQKADQGEIITATMTMKKP</sequence>